<dbReference type="EMBL" id="KV875099">
    <property type="protein sequence ID" value="OIW28018.1"/>
    <property type="molecule type" value="Genomic_DNA"/>
</dbReference>
<dbReference type="STRING" id="1408157.A0A1J7JK33"/>
<organism evidence="3 4">
    <name type="scientific">Coniochaeta ligniaria NRRL 30616</name>
    <dbReference type="NCBI Taxonomy" id="1408157"/>
    <lineage>
        <taxon>Eukaryota</taxon>
        <taxon>Fungi</taxon>
        <taxon>Dikarya</taxon>
        <taxon>Ascomycota</taxon>
        <taxon>Pezizomycotina</taxon>
        <taxon>Sordariomycetes</taxon>
        <taxon>Sordariomycetidae</taxon>
        <taxon>Coniochaetales</taxon>
        <taxon>Coniochaetaceae</taxon>
        <taxon>Coniochaeta</taxon>
    </lineage>
</organism>
<evidence type="ECO:0000256" key="1">
    <source>
        <dbReference type="SAM" id="MobiDB-lite"/>
    </source>
</evidence>
<name>A0A1J7JK33_9PEZI</name>
<feature type="region of interest" description="Disordered" evidence="1">
    <location>
        <begin position="796"/>
        <end position="836"/>
    </location>
</feature>
<dbReference type="InterPro" id="IPR013665">
    <property type="entry name" value="Sfi1_dom"/>
</dbReference>
<evidence type="ECO:0000313" key="4">
    <source>
        <dbReference type="Proteomes" id="UP000182658"/>
    </source>
</evidence>
<sequence length="943" mass="108902">SATDIRLLHEVVTTGEEILPTLPERDRLATNALFLAAEQVLPAHGYDPDHAPSNISRLIFKIGGLRSEGSLMDKFSSVLEGMGINLEIVESPEQQEQEHHVSPSVKSSASAAVDQTGTFSISPRYDARRRRNSESAAPTAPIEDLRDVPTLFNSRARSDRDVMEDYVQDFRSHYAHRKAATILDKWINEARNTAQRHQHQEAEAIAHDNELALAEVLNVWRATAEAAKMERLASQGPIRDSDEDDWIERRVTRAYNRIIVRKAFWHWFASAQDEVERTEIARRHILRKRYFEAWRSHQADVEAKIHTFRLRTLIRVWKRAAIHQEVRENFAVQRYRHNLVENVFNTWYDEYRAQLADELWACRVREKYMIVWKAETRRSADLYEECFFIDQRFLLERVISIWRRAAEELQMMAYGCTGQKLSRDLQRALQDWWTLASLNKKLREFTEERDRRIKSQIIDQWVTQNREADQQGLLARRLDMQELVVHWRNEAKFRIFKDNRLRELKLEVISHWRLEVKLANYKRLRERRTKEGILAKLRTAAAESKTEAIQVLQTADTVAERREKASILRIWRGRTSACLDQRDTATDRYFFSMASSCVEHWYIRAGEEASRIAELRAFAARGAYYVAASNVIGSWAEITKRARRERLTRAYHTFRRRYKVSMVDKCLSKWRAATRESHGLSYDADNIYGGYLRDELADCVQLWRNATNMMQIIREVASTADQEVWWGKWSRQARDLRETELDAADYCNDQTLSRCWRTWAFAMLQNKGRQHVVATLQENNNKRLCRQILAQWSQKAAPGGTHPDLRSSVASRRSVRYGSVRASLPQRPSGYSKRESLPVAATPQALAPISSFPANAGIPPLSSPPYRRPATVAATTTTPSAVLDTPYERALRHEYAGGTGGGMLASDRRSALGGGRMATTPRVTFADIREESGEGMYDEGDGR</sequence>
<feature type="non-terminal residue" evidence="3">
    <location>
        <position position="1"/>
    </location>
</feature>
<gene>
    <name evidence="3" type="ORF">CONLIGDRAFT_578890</name>
</gene>
<keyword evidence="4" id="KW-1185">Reference proteome</keyword>
<dbReference type="InParanoid" id="A0A1J7JK33"/>
<dbReference type="AlphaFoldDB" id="A0A1J7JK33"/>
<feature type="compositionally biased region" description="Low complexity" evidence="1">
    <location>
        <begin position="806"/>
        <end position="823"/>
    </location>
</feature>
<dbReference type="OrthoDB" id="5215300at2759"/>
<feature type="domain" description="Sfi1 spindle body" evidence="2">
    <location>
        <begin position="247"/>
        <end position="796"/>
    </location>
</feature>
<evidence type="ECO:0000259" key="2">
    <source>
        <dbReference type="Pfam" id="PF08457"/>
    </source>
</evidence>
<reference evidence="3 4" key="1">
    <citation type="submission" date="2016-10" db="EMBL/GenBank/DDBJ databases">
        <title>Draft genome sequence of Coniochaeta ligniaria NRRL30616, a lignocellulolytic fungus for bioabatement of inhibitors in plant biomass hydrolysates.</title>
        <authorList>
            <consortium name="DOE Joint Genome Institute"/>
            <person name="Jimenez D.J."/>
            <person name="Hector R.E."/>
            <person name="Riley R."/>
            <person name="Sun H."/>
            <person name="Grigoriev I.V."/>
            <person name="Van Elsas J.D."/>
            <person name="Nichols N.N."/>
        </authorList>
    </citation>
    <scope>NUCLEOTIDE SEQUENCE [LARGE SCALE GENOMIC DNA]</scope>
    <source>
        <strain evidence="3 4">NRRL 30616</strain>
    </source>
</reference>
<feature type="region of interest" description="Disordered" evidence="1">
    <location>
        <begin position="898"/>
        <end position="921"/>
    </location>
</feature>
<protein>
    <submittedName>
        <fullName evidence="3">Sfi1-domain-containing protein</fullName>
    </submittedName>
</protein>
<accession>A0A1J7JK33</accession>
<feature type="compositionally biased region" description="Low complexity" evidence="1">
    <location>
        <begin position="102"/>
        <end position="113"/>
    </location>
</feature>
<dbReference type="Proteomes" id="UP000182658">
    <property type="component" value="Unassembled WGS sequence"/>
</dbReference>
<proteinExistence type="predicted"/>
<dbReference type="Pfam" id="PF08457">
    <property type="entry name" value="Sfi1"/>
    <property type="match status" value="1"/>
</dbReference>
<evidence type="ECO:0000313" key="3">
    <source>
        <dbReference type="EMBL" id="OIW28018.1"/>
    </source>
</evidence>
<feature type="region of interest" description="Disordered" evidence="1">
    <location>
        <begin position="92"/>
        <end position="142"/>
    </location>
</feature>